<dbReference type="AlphaFoldDB" id="B8BBB1"/>
<organism evidence="1 2">
    <name type="scientific">Oryza sativa subsp. indica</name>
    <name type="common">Rice</name>
    <dbReference type="NCBI Taxonomy" id="39946"/>
    <lineage>
        <taxon>Eukaryota</taxon>
        <taxon>Viridiplantae</taxon>
        <taxon>Streptophyta</taxon>
        <taxon>Embryophyta</taxon>
        <taxon>Tracheophyta</taxon>
        <taxon>Spermatophyta</taxon>
        <taxon>Magnoliopsida</taxon>
        <taxon>Liliopsida</taxon>
        <taxon>Poales</taxon>
        <taxon>Poaceae</taxon>
        <taxon>BOP clade</taxon>
        <taxon>Oryzoideae</taxon>
        <taxon>Oryzeae</taxon>
        <taxon>Oryzinae</taxon>
        <taxon>Oryza</taxon>
        <taxon>Oryza sativa</taxon>
    </lineage>
</organism>
<keyword evidence="2" id="KW-1185">Reference proteome</keyword>
<dbReference type="EMBL" id="CM000133">
    <property type="protein sequence ID" value="EEC83681.1"/>
    <property type="molecule type" value="Genomic_DNA"/>
</dbReference>
<sequence>MMFPSPQIFTRPVFLRSPRPMINVLSKIPIWQIYDVVMQDSIKKHDHFVGVPPLRRACAIVDGPTNARRDVWARHPRSRFSLALRARGRPKFEAFEDIHWQAGHLLGLAAMTAGSGNDRSGSASVDAGCDELGYGCGLCLGPHGSRRISSLSSSASSLLTANGHGIRRC</sequence>
<name>B8BBB1_ORYSI</name>
<accession>B8BBB1</accession>
<evidence type="ECO:0000313" key="2">
    <source>
        <dbReference type="Proteomes" id="UP000007015"/>
    </source>
</evidence>
<proteinExistence type="predicted"/>
<dbReference type="HOGENOM" id="CLU_1581108_0_0_1"/>
<dbReference type="Proteomes" id="UP000007015">
    <property type="component" value="Chromosome 8"/>
</dbReference>
<dbReference type="Gramene" id="BGIOSGA026876-TA">
    <property type="protein sequence ID" value="BGIOSGA026876-PA"/>
    <property type="gene ID" value="BGIOSGA026876"/>
</dbReference>
<gene>
    <name evidence="1" type="ORF">OsI_29476</name>
</gene>
<evidence type="ECO:0000313" key="1">
    <source>
        <dbReference type="EMBL" id="EEC83681.1"/>
    </source>
</evidence>
<reference evidence="1 2" key="1">
    <citation type="journal article" date="2005" name="PLoS Biol.">
        <title>The genomes of Oryza sativa: a history of duplications.</title>
        <authorList>
            <person name="Yu J."/>
            <person name="Wang J."/>
            <person name="Lin W."/>
            <person name="Li S."/>
            <person name="Li H."/>
            <person name="Zhou J."/>
            <person name="Ni P."/>
            <person name="Dong W."/>
            <person name="Hu S."/>
            <person name="Zeng C."/>
            <person name="Zhang J."/>
            <person name="Zhang Y."/>
            <person name="Li R."/>
            <person name="Xu Z."/>
            <person name="Li S."/>
            <person name="Li X."/>
            <person name="Zheng H."/>
            <person name="Cong L."/>
            <person name="Lin L."/>
            <person name="Yin J."/>
            <person name="Geng J."/>
            <person name="Li G."/>
            <person name="Shi J."/>
            <person name="Liu J."/>
            <person name="Lv H."/>
            <person name="Li J."/>
            <person name="Wang J."/>
            <person name="Deng Y."/>
            <person name="Ran L."/>
            <person name="Shi X."/>
            <person name="Wang X."/>
            <person name="Wu Q."/>
            <person name="Li C."/>
            <person name="Ren X."/>
            <person name="Wang J."/>
            <person name="Wang X."/>
            <person name="Li D."/>
            <person name="Liu D."/>
            <person name="Zhang X."/>
            <person name="Ji Z."/>
            <person name="Zhao W."/>
            <person name="Sun Y."/>
            <person name="Zhang Z."/>
            <person name="Bao J."/>
            <person name="Han Y."/>
            <person name="Dong L."/>
            <person name="Ji J."/>
            <person name="Chen P."/>
            <person name="Wu S."/>
            <person name="Liu J."/>
            <person name="Xiao Y."/>
            <person name="Bu D."/>
            <person name="Tan J."/>
            <person name="Yang L."/>
            <person name="Ye C."/>
            <person name="Zhang J."/>
            <person name="Xu J."/>
            <person name="Zhou Y."/>
            <person name="Yu Y."/>
            <person name="Zhang B."/>
            <person name="Zhuang S."/>
            <person name="Wei H."/>
            <person name="Liu B."/>
            <person name="Lei M."/>
            <person name="Yu H."/>
            <person name="Li Y."/>
            <person name="Xu H."/>
            <person name="Wei S."/>
            <person name="He X."/>
            <person name="Fang L."/>
            <person name="Zhang Z."/>
            <person name="Zhang Y."/>
            <person name="Huang X."/>
            <person name="Su Z."/>
            <person name="Tong W."/>
            <person name="Li J."/>
            <person name="Tong Z."/>
            <person name="Li S."/>
            <person name="Ye J."/>
            <person name="Wang L."/>
            <person name="Fang L."/>
            <person name="Lei T."/>
            <person name="Chen C."/>
            <person name="Chen H."/>
            <person name="Xu Z."/>
            <person name="Li H."/>
            <person name="Huang H."/>
            <person name="Zhang F."/>
            <person name="Xu H."/>
            <person name="Li N."/>
            <person name="Zhao C."/>
            <person name="Li S."/>
            <person name="Dong L."/>
            <person name="Huang Y."/>
            <person name="Li L."/>
            <person name="Xi Y."/>
            <person name="Qi Q."/>
            <person name="Li W."/>
            <person name="Zhang B."/>
            <person name="Hu W."/>
            <person name="Zhang Y."/>
            <person name="Tian X."/>
            <person name="Jiao Y."/>
            <person name="Liang X."/>
            <person name="Jin J."/>
            <person name="Gao L."/>
            <person name="Zheng W."/>
            <person name="Hao B."/>
            <person name="Liu S."/>
            <person name="Wang W."/>
            <person name="Yuan L."/>
            <person name="Cao M."/>
            <person name="McDermott J."/>
            <person name="Samudrala R."/>
            <person name="Wang J."/>
            <person name="Wong G.K."/>
            <person name="Yang H."/>
        </authorList>
    </citation>
    <scope>NUCLEOTIDE SEQUENCE [LARGE SCALE GENOMIC DNA]</scope>
    <source>
        <strain evidence="2">cv. 93-11</strain>
    </source>
</reference>
<protein>
    <submittedName>
        <fullName evidence="1">Uncharacterized protein</fullName>
    </submittedName>
</protein>